<keyword evidence="3 9" id="KW-0808">Transferase</keyword>
<keyword evidence="4 8" id="KW-0547">Nucleotide-binding</keyword>
<evidence type="ECO:0000259" key="11">
    <source>
        <dbReference type="Pfam" id="PF00696"/>
    </source>
</evidence>
<dbReference type="EMBL" id="JAFKCV010000004">
    <property type="protein sequence ID" value="MBN7825334.1"/>
    <property type="molecule type" value="Genomic_DNA"/>
</dbReference>
<dbReference type="NCBIfam" id="NF006570">
    <property type="entry name" value="PRK09084.1"/>
    <property type="match status" value="1"/>
</dbReference>
<dbReference type="GO" id="GO:0009090">
    <property type="term" value="P:homoserine biosynthetic process"/>
    <property type="evidence" value="ECO:0007669"/>
    <property type="project" value="TreeGrafter"/>
</dbReference>
<comment type="pathway">
    <text evidence="10">Amino-acid biosynthesis; L-methionine biosynthesis via de novo pathway; L-homoserine from L-aspartate: step 1/3.</text>
</comment>
<evidence type="ECO:0000256" key="4">
    <source>
        <dbReference type="ARBA" id="ARBA00022741"/>
    </source>
</evidence>
<reference evidence="13" key="1">
    <citation type="submission" date="2021-03" db="EMBL/GenBank/DDBJ databases">
        <title>novel species isolated from a fishpond in China.</title>
        <authorList>
            <person name="Lu H."/>
            <person name="Cai Z."/>
        </authorList>
    </citation>
    <scope>NUCLEOTIDE SEQUENCE</scope>
    <source>
        <strain evidence="13">JCM 30855</strain>
    </source>
</reference>
<evidence type="ECO:0000259" key="12">
    <source>
        <dbReference type="Pfam" id="PF22468"/>
    </source>
</evidence>
<feature type="binding site" evidence="8">
    <location>
        <position position="227"/>
    </location>
    <ligand>
        <name>ATP</name>
        <dbReference type="ChEBI" id="CHEBI:30616"/>
    </ligand>
</feature>
<dbReference type="RefSeq" id="WP_206573445.1">
    <property type="nucleotide sequence ID" value="NZ_JAFKCV010000004.1"/>
</dbReference>
<evidence type="ECO:0000256" key="6">
    <source>
        <dbReference type="ARBA" id="ARBA00022840"/>
    </source>
</evidence>
<feature type="binding site" evidence="8">
    <location>
        <position position="119"/>
    </location>
    <ligand>
        <name>substrate</name>
    </ligand>
</feature>
<feature type="binding site" evidence="8">
    <location>
        <begin position="7"/>
        <end position="10"/>
    </location>
    <ligand>
        <name>ATP</name>
        <dbReference type="ChEBI" id="CHEBI:30616"/>
    </ligand>
</feature>
<evidence type="ECO:0000313" key="14">
    <source>
        <dbReference type="Proteomes" id="UP000664654"/>
    </source>
</evidence>
<keyword evidence="10" id="KW-0028">Amino-acid biosynthesis</keyword>
<evidence type="ECO:0000256" key="7">
    <source>
        <dbReference type="ARBA" id="ARBA00047872"/>
    </source>
</evidence>
<dbReference type="GO" id="GO:0009089">
    <property type="term" value="P:lysine biosynthetic process via diaminopimelate"/>
    <property type="evidence" value="ECO:0007669"/>
    <property type="project" value="InterPro"/>
</dbReference>
<sequence>MSLNIAKFGGTSVANIDAMRSCAKIVIGNPATRMVVVSAAAGVTNHLVQLANEELTSEQVNELIAKVESIEFAILVGLQSPPHVTVKLNELLSILRDLAFHEELLHRPDLKDDLLSLGERMSSLLFAELLCQMGHSAENFDARKVIKTDNEFGQAEPDIAQIALQADKLVRPELERVVLVTQGFIGSDEQDNTTTLGRGGSDYTAALLAEALDAATCEIWTDVIGVYTTDPRITDKAKPLPELSFEEAAEMATFGAKVLHPATMVPAVRKNIRVFVGSSREPEKGGTWIAKDCKVEPHYRALTRRKEQVLVTVKTPSMLYASGFLQQVFEILARHHLSVDLVTTSEIAVSLTIDNPPNSVRARLNRETIEELKEISEVKVEEGYDLVTVVGNNMHSAAGVSSHIFAAIKDYNLRLICYGANPHNISFLVRESDSTEIIKLLHRELFEQEPLQSHHANHG</sequence>
<comment type="catalytic activity">
    <reaction evidence="7 9">
        <text>L-aspartate + ATP = 4-phospho-L-aspartate + ADP</text>
        <dbReference type="Rhea" id="RHEA:23776"/>
        <dbReference type="ChEBI" id="CHEBI:29991"/>
        <dbReference type="ChEBI" id="CHEBI:30616"/>
        <dbReference type="ChEBI" id="CHEBI:57535"/>
        <dbReference type="ChEBI" id="CHEBI:456216"/>
        <dbReference type="EC" id="2.7.2.4"/>
    </reaction>
</comment>
<organism evidence="13 14">
    <name type="scientific">Bowmanella dokdonensis</name>
    <dbReference type="NCBI Taxonomy" id="751969"/>
    <lineage>
        <taxon>Bacteria</taxon>
        <taxon>Pseudomonadati</taxon>
        <taxon>Pseudomonadota</taxon>
        <taxon>Gammaproteobacteria</taxon>
        <taxon>Alteromonadales</taxon>
        <taxon>Alteromonadaceae</taxon>
        <taxon>Bowmanella</taxon>
    </lineage>
</organism>
<dbReference type="CDD" id="cd04932">
    <property type="entry name" value="ACT_AKiii-LysC-EC_1"/>
    <property type="match status" value="1"/>
</dbReference>
<dbReference type="InterPro" id="IPR045865">
    <property type="entry name" value="ACT-like_dom_sf"/>
</dbReference>
<dbReference type="PIRSF" id="PIRSF000726">
    <property type="entry name" value="Asp_kin"/>
    <property type="match status" value="1"/>
</dbReference>
<accession>A0A939DM75</accession>
<dbReference type="Proteomes" id="UP000664654">
    <property type="component" value="Unassembled WGS sequence"/>
</dbReference>
<dbReference type="InterPro" id="IPR001048">
    <property type="entry name" value="Asp/Glu/Uridylate_kinase"/>
</dbReference>
<comment type="pathway">
    <text evidence="1 10">Amino-acid biosynthesis; L-lysine biosynthesis via DAP pathway; (S)-tetrahydrodipicolinate from L-aspartate: step 1/4.</text>
</comment>
<feature type="domain" description="Aspartokinase ACT" evidence="12">
    <location>
        <begin position="387"/>
        <end position="445"/>
    </location>
</feature>
<evidence type="ECO:0000256" key="10">
    <source>
        <dbReference type="RuleBase" id="RU004249"/>
    </source>
</evidence>
<comment type="similarity">
    <text evidence="2 9">Belongs to the aspartokinase family.</text>
</comment>
<dbReference type="AlphaFoldDB" id="A0A939DM75"/>
<dbReference type="SUPFAM" id="SSF55021">
    <property type="entry name" value="ACT-like"/>
    <property type="match status" value="2"/>
</dbReference>
<dbReference type="InterPro" id="IPR036393">
    <property type="entry name" value="AceGlu_kinase-like_sf"/>
</dbReference>
<dbReference type="InterPro" id="IPR018042">
    <property type="entry name" value="Aspartate_kinase_CS"/>
</dbReference>
<feature type="binding site" evidence="8">
    <location>
        <begin position="257"/>
        <end position="258"/>
    </location>
    <ligand>
        <name>ATP</name>
        <dbReference type="ChEBI" id="CHEBI:30616"/>
    </ligand>
</feature>
<evidence type="ECO:0000256" key="2">
    <source>
        <dbReference type="ARBA" id="ARBA00010122"/>
    </source>
</evidence>
<evidence type="ECO:0000313" key="13">
    <source>
        <dbReference type="EMBL" id="MBN7825334.1"/>
    </source>
</evidence>
<feature type="binding site" evidence="8">
    <location>
        <position position="44"/>
    </location>
    <ligand>
        <name>substrate</name>
    </ligand>
</feature>
<keyword evidence="6 8" id="KW-0067">ATP-binding</keyword>
<dbReference type="GO" id="GO:0004072">
    <property type="term" value="F:aspartate kinase activity"/>
    <property type="evidence" value="ECO:0007669"/>
    <property type="project" value="UniProtKB-EC"/>
</dbReference>
<dbReference type="PANTHER" id="PTHR21499">
    <property type="entry name" value="ASPARTATE KINASE"/>
    <property type="match status" value="1"/>
</dbReference>
<dbReference type="Gene3D" id="3.40.1160.10">
    <property type="entry name" value="Acetylglutamate kinase-like"/>
    <property type="match status" value="1"/>
</dbReference>
<comment type="pathway">
    <text evidence="10">Amino-acid biosynthesis; L-threonine biosynthesis; L-threonine from L-aspartate: step 1/5.</text>
</comment>
<dbReference type="Pfam" id="PF22468">
    <property type="entry name" value="ACT_9"/>
    <property type="match status" value="1"/>
</dbReference>
<dbReference type="Pfam" id="PF00696">
    <property type="entry name" value="AA_kinase"/>
    <property type="match status" value="1"/>
</dbReference>
<dbReference type="PANTHER" id="PTHR21499:SF59">
    <property type="entry name" value="ASPARTOKINASE"/>
    <property type="match status" value="1"/>
</dbReference>
<evidence type="ECO:0000256" key="3">
    <source>
        <dbReference type="ARBA" id="ARBA00022679"/>
    </source>
</evidence>
<keyword evidence="14" id="KW-1185">Reference proteome</keyword>
<feature type="binding site" evidence="8">
    <location>
        <position position="232"/>
    </location>
    <ligand>
        <name>ATP</name>
        <dbReference type="ChEBI" id="CHEBI:30616"/>
    </ligand>
</feature>
<feature type="domain" description="Aspartate/glutamate/uridylate kinase" evidence="11">
    <location>
        <begin position="5"/>
        <end position="277"/>
    </location>
</feature>
<comment type="caution">
    <text evidence="13">The sequence shown here is derived from an EMBL/GenBank/DDBJ whole genome shotgun (WGS) entry which is preliminary data.</text>
</comment>
<dbReference type="InterPro" id="IPR001341">
    <property type="entry name" value="Asp_kinase"/>
</dbReference>
<protein>
    <recommendedName>
        <fullName evidence="9">Aspartokinase</fullName>
        <ecNumber evidence="9">2.7.2.4</ecNumber>
    </recommendedName>
</protein>
<dbReference type="Gene3D" id="1.20.120.1320">
    <property type="entry name" value="Aspartokinase, catalytic domain"/>
    <property type="match status" value="1"/>
</dbReference>
<evidence type="ECO:0000256" key="5">
    <source>
        <dbReference type="ARBA" id="ARBA00022777"/>
    </source>
</evidence>
<dbReference type="SUPFAM" id="SSF53633">
    <property type="entry name" value="Carbamate kinase-like"/>
    <property type="match status" value="1"/>
</dbReference>
<name>A0A939DM75_9ALTE</name>
<dbReference type="Gene3D" id="3.30.70.260">
    <property type="match status" value="2"/>
</dbReference>
<dbReference type="NCBIfam" id="TIGR00657">
    <property type="entry name" value="asp_kinases"/>
    <property type="match status" value="1"/>
</dbReference>
<dbReference type="PROSITE" id="PS00324">
    <property type="entry name" value="ASPARTOKINASE"/>
    <property type="match status" value="1"/>
</dbReference>
<evidence type="ECO:0000256" key="9">
    <source>
        <dbReference type="RuleBase" id="RU003448"/>
    </source>
</evidence>
<evidence type="ECO:0000256" key="1">
    <source>
        <dbReference type="ARBA" id="ARBA00004766"/>
    </source>
</evidence>
<gene>
    <name evidence="13" type="primary">lysC</name>
    <name evidence="13" type="ORF">J0A66_08885</name>
</gene>
<proteinExistence type="inferred from homology"/>
<dbReference type="GO" id="GO:0005829">
    <property type="term" value="C:cytosol"/>
    <property type="evidence" value="ECO:0007669"/>
    <property type="project" value="TreeGrafter"/>
</dbReference>
<dbReference type="InterPro" id="IPR054352">
    <property type="entry name" value="ACT_Aspartokinase"/>
</dbReference>
<feature type="binding site" evidence="8">
    <location>
        <begin position="221"/>
        <end position="222"/>
    </location>
    <ligand>
        <name>ATP</name>
        <dbReference type="ChEBI" id="CHEBI:30616"/>
    </ligand>
</feature>
<dbReference type="InterPro" id="IPR042199">
    <property type="entry name" value="AsparK_Bifunc_asparK/hSer_DH"/>
</dbReference>
<dbReference type="InterPro" id="IPR005260">
    <property type="entry name" value="Asp_kin_monofn"/>
</dbReference>
<dbReference type="EC" id="2.7.2.4" evidence="9"/>
<dbReference type="GO" id="GO:0005524">
    <property type="term" value="F:ATP binding"/>
    <property type="evidence" value="ECO:0007669"/>
    <property type="project" value="UniProtKB-KW"/>
</dbReference>
<keyword evidence="5 9" id="KW-0418">Kinase</keyword>
<evidence type="ECO:0000256" key="8">
    <source>
        <dbReference type="PIRSR" id="PIRSR000726-1"/>
    </source>
</evidence>